<dbReference type="InterPro" id="IPR025970">
    <property type="entry name" value="SusE"/>
</dbReference>
<evidence type="ECO:0000313" key="3">
    <source>
        <dbReference type="Proteomes" id="UP000831785"/>
    </source>
</evidence>
<keyword evidence="3" id="KW-1185">Reference proteome</keyword>
<dbReference type="CDD" id="cd12956">
    <property type="entry name" value="CBM_SusE-F_like"/>
    <property type="match status" value="1"/>
</dbReference>
<dbReference type="Proteomes" id="UP000831785">
    <property type="component" value="Chromosome"/>
</dbReference>
<name>A0ABY4F3X3_9BACT</name>
<sequence length="266" mass="28662">MNNWLTRIVGLCAAVVVVTSCEKDETKAVLNTNSAPQLTATTAKATISPTTGSQPAVTYTWTNPDFGYQAAVSYTLQFAKKGTNFKPMQEFEMGSSLTKSFTVNELNSVYNGLDCNITAPVATTLDVRVKATLGGTVEPIYSSLTSIEATPFQAQSAPADSWAIIGEATPNGWNTETRMSYDYCSRVWSVTLPLKAGEFKFRANNGWDKNLGDEGTGDPMTTGRKLVYNVAPTPNPSNIKLATAGTYLITLDINATPNPIFKLSLK</sequence>
<feature type="domain" description="SusE outer membrane protein" evidence="1">
    <location>
        <begin position="23"/>
        <end position="130"/>
    </location>
</feature>
<evidence type="ECO:0000313" key="2">
    <source>
        <dbReference type="EMBL" id="UOQ50990.1"/>
    </source>
</evidence>
<proteinExistence type="predicted"/>
<dbReference type="EMBL" id="CP095049">
    <property type="protein sequence ID" value="UOQ50990.1"/>
    <property type="molecule type" value="Genomic_DNA"/>
</dbReference>
<reference evidence="2 3" key="1">
    <citation type="submission" date="2022-04" db="EMBL/GenBank/DDBJ databases">
        <title>Hymenobacter sp. isolated from the air.</title>
        <authorList>
            <person name="Won M."/>
            <person name="Lee C.-M."/>
            <person name="Woen H.-Y."/>
            <person name="Kwon S.-W."/>
        </authorList>
    </citation>
    <scope>NUCLEOTIDE SEQUENCE [LARGE SCALE GENOMIC DNA]</scope>
    <source>
        <strain evidence="3">5116 S-27</strain>
    </source>
</reference>
<dbReference type="Pfam" id="PF14292">
    <property type="entry name" value="SusE"/>
    <property type="match status" value="1"/>
</dbReference>
<dbReference type="Gene3D" id="2.60.40.3620">
    <property type="match status" value="1"/>
</dbReference>
<organism evidence="2 3">
    <name type="scientific">Hymenobacter cellulosivorans</name>
    <dbReference type="NCBI Taxonomy" id="2932249"/>
    <lineage>
        <taxon>Bacteria</taxon>
        <taxon>Pseudomonadati</taxon>
        <taxon>Bacteroidota</taxon>
        <taxon>Cytophagia</taxon>
        <taxon>Cytophagales</taxon>
        <taxon>Hymenobacteraceae</taxon>
        <taxon>Hymenobacter</taxon>
    </lineage>
</organism>
<protein>
    <submittedName>
        <fullName evidence="2">SusE domain-containing protein</fullName>
    </submittedName>
</protein>
<accession>A0ABY4F3X3</accession>
<evidence type="ECO:0000259" key="1">
    <source>
        <dbReference type="Pfam" id="PF14292"/>
    </source>
</evidence>
<dbReference type="PROSITE" id="PS51257">
    <property type="entry name" value="PROKAR_LIPOPROTEIN"/>
    <property type="match status" value="1"/>
</dbReference>
<gene>
    <name evidence="2" type="ORF">MUN80_14615</name>
</gene>
<dbReference type="RefSeq" id="WP_244714083.1">
    <property type="nucleotide sequence ID" value="NZ_CP095049.1"/>
</dbReference>